<dbReference type="InterPro" id="IPR007582">
    <property type="entry name" value="TFIID_NTD2"/>
</dbReference>
<dbReference type="PhylomeDB" id="A0A060T8F1"/>
<name>A0A060T8F1_BLAAD</name>
<sequence>MPDQPQQPQNTQQNGSGMANTARPAGNGQAMPLVDLNKYLLEYLNKKGYSKTEAMFRLESTRTPTPGVSTNASGPMTGPRPSSRPGTPIARTPEDPSLYYRAYASLKDWAESSLELYRPELRRLLYPIFVHMFLELIAKGHTDSAKQFFGDFSLDHEILHGQDIDKLSSVSLPAHLTENPLAKALRESKYRIKVSRTSFDLLLDFLHEIETSGGSIVIRLLNRYMDTYITFSRPSIFDTDSSLDPDEGLVGTQASGGSAAEQVAKFNSQPVKLGKLPPDPEMEKDVTQKLTDMDNQAKSEQEMGTGASTLVEEYQASVKQEEGVEAPTRESLPLPQYKTADIEAEVQRVVDSRAKIKLGSPQAPLPSVCMYTFHNTHDGLNCLDFSADSTLVAGGFSDSFVKVWSLRGDKIKSVLKDDEPSTSRRLVGHSGSVYGLSFSPDNRYLLSSSEDKTVRLWSLDTYTALVSYKGHNHPVWDVAFGPYGHYFATASHDQTARLWSCDHIYPLRIFAGHIGDVDTVSFHPNGTYVITGSSDKTCRMWDVNRGNSVRVFIGHTAAINTTAVSPDGRWMASAGEDGVINVWDLGSGRRLKSMKGHGLASIYSLCFSQDGSVLVSGGADNSVRVWDIKRGTLDAGPEPEPLGNADGQSSVQTDGPKRGEQLENKKRREIVATSDHMSVFHTRKTPVYKVHFTPRNVCLAGGAFMG</sequence>
<evidence type="ECO:0000256" key="4">
    <source>
        <dbReference type="ARBA" id="ARBA00022737"/>
    </source>
</evidence>
<dbReference type="PROSITE" id="PS00678">
    <property type="entry name" value="WD_REPEATS_1"/>
    <property type="match status" value="3"/>
</dbReference>
<dbReference type="PROSITE" id="PS50294">
    <property type="entry name" value="WD_REPEATS_REGION"/>
    <property type="match status" value="5"/>
</dbReference>
<keyword evidence="3 8" id="KW-0853">WD repeat</keyword>
<dbReference type="Gene3D" id="1.25.40.500">
    <property type="entry name" value="TFIID subunit TAF5, NTD2 domain"/>
    <property type="match status" value="1"/>
</dbReference>
<evidence type="ECO:0000256" key="6">
    <source>
        <dbReference type="ARBA" id="ARBA00023163"/>
    </source>
</evidence>
<feature type="repeat" description="WD" evidence="8">
    <location>
        <begin position="468"/>
        <end position="500"/>
    </location>
</feature>
<evidence type="ECO:0000256" key="7">
    <source>
        <dbReference type="ARBA" id="ARBA00023242"/>
    </source>
</evidence>
<evidence type="ECO:0000256" key="1">
    <source>
        <dbReference type="ARBA" id="ARBA00004123"/>
    </source>
</evidence>
<dbReference type="Gene3D" id="2.130.10.10">
    <property type="entry name" value="YVTN repeat-like/Quinoprotein amine dehydrogenase"/>
    <property type="match status" value="2"/>
</dbReference>
<dbReference type="PROSITE" id="PS50896">
    <property type="entry name" value="LISH"/>
    <property type="match status" value="1"/>
</dbReference>
<feature type="compositionally biased region" description="Polar residues" evidence="9">
    <location>
        <begin position="61"/>
        <end position="74"/>
    </location>
</feature>
<feature type="repeat" description="WD" evidence="8">
    <location>
        <begin position="373"/>
        <end position="414"/>
    </location>
</feature>
<feature type="repeat" description="WD" evidence="8">
    <location>
        <begin position="552"/>
        <end position="593"/>
    </location>
</feature>
<dbReference type="SMART" id="SM00667">
    <property type="entry name" value="LisH"/>
    <property type="match status" value="1"/>
</dbReference>
<dbReference type="InterPro" id="IPR019775">
    <property type="entry name" value="WD40_repeat_CS"/>
</dbReference>
<dbReference type="PROSITE" id="PS50082">
    <property type="entry name" value="WD_REPEATS_2"/>
    <property type="match status" value="6"/>
</dbReference>
<feature type="region of interest" description="Disordered" evidence="9">
    <location>
        <begin position="632"/>
        <end position="666"/>
    </location>
</feature>
<reference evidence="11" key="2">
    <citation type="submission" date="2014-06" db="EMBL/GenBank/DDBJ databases">
        <title>The complete genome of Blastobotrys (Arxula) adeninivorans LS3 - a yeast of biotechnological interest.</title>
        <authorList>
            <person name="Kunze G."/>
            <person name="Gaillardin C."/>
            <person name="Czernicka M."/>
            <person name="Durrens P."/>
            <person name="Martin T."/>
            <person name="Boer E."/>
            <person name="Gabaldon T."/>
            <person name="Cruz J."/>
            <person name="Talla E."/>
            <person name="Marck C."/>
            <person name="Goffeau A."/>
            <person name="Barbe V."/>
            <person name="Baret P."/>
            <person name="Baronian K."/>
            <person name="Beier S."/>
            <person name="Bleykasten C."/>
            <person name="Bode R."/>
            <person name="Casaregola S."/>
            <person name="Despons L."/>
            <person name="Fairhead C."/>
            <person name="Giersberg M."/>
            <person name="Gierski P."/>
            <person name="Hahnel U."/>
            <person name="Hartmann A."/>
            <person name="Jankowska D."/>
            <person name="Jubin C."/>
            <person name="Jung P."/>
            <person name="Lafontaine I."/>
            <person name="Leh-Louis V."/>
            <person name="Lemaire M."/>
            <person name="Marcet-Houben M."/>
            <person name="Mascher M."/>
            <person name="Morel G."/>
            <person name="Richard G.-F."/>
            <person name="Riechen J."/>
            <person name="Sacerdot C."/>
            <person name="Sarkar A."/>
            <person name="Savel G."/>
            <person name="Schacherer J."/>
            <person name="Sherman D."/>
            <person name="Straub M.-L."/>
            <person name="Stein N."/>
            <person name="Thierry A."/>
            <person name="Trautwein-Schult A."/>
            <person name="Westhof E."/>
            <person name="Worch S."/>
            <person name="Dujon B."/>
            <person name="Souciet J.-L."/>
            <person name="Wincker P."/>
            <person name="Scholz U."/>
            <person name="Neuveglise N."/>
        </authorList>
    </citation>
    <scope>NUCLEOTIDE SEQUENCE</scope>
    <source>
        <strain evidence="11">LS3</strain>
    </source>
</reference>
<dbReference type="InterPro" id="IPR020472">
    <property type="entry name" value="WD40_PAC1"/>
</dbReference>
<feature type="repeat" description="WD" evidence="8">
    <location>
        <begin position="426"/>
        <end position="467"/>
    </location>
</feature>
<dbReference type="InterPro" id="IPR001680">
    <property type="entry name" value="WD40_rpt"/>
</dbReference>
<evidence type="ECO:0000313" key="11">
    <source>
        <dbReference type="EMBL" id="CDP37193.1"/>
    </source>
</evidence>
<dbReference type="InterPro" id="IPR015943">
    <property type="entry name" value="WD40/YVTN_repeat-like_dom_sf"/>
</dbReference>
<dbReference type="SMART" id="SM00320">
    <property type="entry name" value="WD40"/>
    <property type="match status" value="6"/>
</dbReference>
<evidence type="ECO:0000256" key="3">
    <source>
        <dbReference type="ARBA" id="ARBA00022574"/>
    </source>
</evidence>
<protein>
    <submittedName>
        <fullName evidence="11">ARAD1D05940p</fullName>
    </submittedName>
</protein>
<comment type="subcellular location">
    <subcellularLocation>
        <location evidence="1">Nucleus</location>
    </subcellularLocation>
</comment>
<keyword evidence="4" id="KW-0677">Repeat</keyword>
<feature type="repeat" description="WD" evidence="8">
    <location>
        <begin position="510"/>
        <end position="551"/>
    </location>
</feature>
<proteinExistence type="inferred from homology"/>
<dbReference type="PANTHER" id="PTHR19879:SF1">
    <property type="entry name" value="CANNONBALL-RELATED"/>
    <property type="match status" value="1"/>
</dbReference>
<dbReference type="EMBL" id="HG937694">
    <property type="protein sequence ID" value="CDP37193.1"/>
    <property type="molecule type" value="Genomic_DNA"/>
</dbReference>
<evidence type="ECO:0000256" key="9">
    <source>
        <dbReference type="SAM" id="MobiDB-lite"/>
    </source>
</evidence>
<dbReference type="GO" id="GO:0016251">
    <property type="term" value="F:RNA polymerase II general transcription initiation factor activity"/>
    <property type="evidence" value="ECO:0007669"/>
    <property type="project" value="TreeGrafter"/>
</dbReference>
<dbReference type="GO" id="GO:0006367">
    <property type="term" value="P:transcription initiation at RNA polymerase II promoter"/>
    <property type="evidence" value="ECO:0007669"/>
    <property type="project" value="TreeGrafter"/>
</dbReference>
<dbReference type="AlphaFoldDB" id="A0A060T8F1"/>
<evidence type="ECO:0000256" key="2">
    <source>
        <dbReference type="ARBA" id="ARBA00009435"/>
    </source>
</evidence>
<dbReference type="Pfam" id="PF00400">
    <property type="entry name" value="WD40"/>
    <property type="match status" value="6"/>
</dbReference>
<comment type="similarity">
    <text evidence="2">Belongs to the WD repeat TAF5 family.</text>
</comment>
<dbReference type="PRINTS" id="PR00320">
    <property type="entry name" value="GPROTEINBRPT"/>
</dbReference>
<evidence type="ECO:0000256" key="5">
    <source>
        <dbReference type="ARBA" id="ARBA00023015"/>
    </source>
</evidence>
<dbReference type="InterPro" id="IPR036322">
    <property type="entry name" value="WD40_repeat_dom_sf"/>
</dbReference>
<feature type="repeat" description="WD" evidence="8">
    <location>
        <begin position="602"/>
        <end position="636"/>
    </location>
</feature>
<dbReference type="InterPro" id="IPR006594">
    <property type="entry name" value="LisH"/>
</dbReference>
<feature type="compositionally biased region" description="Basic and acidic residues" evidence="9">
    <location>
        <begin position="655"/>
        <end position="666"/>
    </location>
</feature>
<dbReference type="CDD" id="cd00200">
    <property type="entry name" value="WD40"/>
    <property type="match status" value="1"/>
</dbReference>
<evidence type="ECO:0000256" key="8">
    <source>
        <dbReference type="PROSITE-ProRule" id="PRU00221"/>
    </source>
</evidence>
<evidence type="ECO:0000259" key="10">
    <source>
        <dbReference type="Pfam" id="PF04494"/>
    </source>
</evidence>
<accession>A0A060T8F1</accession>
<dbReference type="Pfam" id="PF04494">
    <property type="entry name" value="TFIID_NTD2"/>
    <property type="match status" value="1"/>
</dbReference>
<dbReference type="PANTHER" id="PTHR19879">
    <property type="entry name" value="TRANSCRIPTION INITIATION FACTOR TFIID"/>
    <property type="match status" value="1"/>
</dbReference>
<feature type="region of interest" description="Disordered" evidence="9">
    <location>
        <begin position="1"/>
        <end position="30"/>
    </location>
</feature>
<gene>
    <name evidence="11" type="ORF">GNLVRS02_ARAD1D05940g</name>
</gene>
<feature type="compositionally biased region" description="Low complexity" evidence="9">
    <location>
        <begin position="1"/>
        <end position="14"/>
    </location>
</feature>
<dbReference type="SUPFAM" id="SSF50978">
    <property type="entry name" value="WD40 repeat-like"/>
    <property type="match status" value="1"/>
</dbReference>
<keyword evidence="7" id="KW-0539">Nucleus</keyword>
<dbReference type="InterPro" id="IPR037264">
    <property type="entry name" value="TFIID_NTD2_sf"/>
</dbReference>
<organism evidence="11">
    <name type="scientific">Blastobotrys adeninivorans</name>
    <name type="common">Yeast</name>
    <name type="synonym">Arxula adeninivorans</name>
    <dbReference type="NCBI Taxonomy" id="409370"/>
    <lineage>
        <taxon>Eukaryota</taxon>
        <taxon>Fungi</taxon>
        <taxon>Dikarya</taxon>
        <taxon>Ascomycota</taxon>
        <taxon>Saccharomycotina</taxon>
        <taxon>Dipodascomycetes</taxon>
        <taxon>Dipodascales</taxon>
        <taxon>Trichomonascaceae</taxon>
        <taxon>Blastobotrys</taxon>
    </lineage>
</organism>
<keyword evidence="5" id="KW-0805">Transcription regulation</keyword>
<dbReference type="SUPFAM" id="SSF160897">
    <property type="entry name" value="Taf5 N-terminal domain-like"/>
    <property type="match status" value="1"/>
</dbReference>
<feature type="domain" description="TFIID subunit TAF5 NTD2" evidence="10">
    <location>
        <begin position="94"/>
        <end position="225"/>
    </location>
</feature>
<keyword evidence="6" id="KW-0804">Transcription</keyword>
<feature type="region of interest" description="Disordered" evidence="9">
    <location>
        <begin position="58"/>
        <end position="93"/>
    </location>
</feature>
<reference evidence="11" key="1">
    <citation type="submission" date="2014-02" db="EMBL/GenBank/DDBJ databases">
        <authorList>
            <person name="Genoscope - CEA"/>
        </authorList>
    </citation>
    <scope>NUCLEOTIDE SEQUENCE</scope>
    <source>
        <strain evidence="11">LS3</strain>
    </source>
</reference>
<dbReference type="CDD" id="cd08044">
    <property type="entry name" value="TAF5_NTD2"/>
    <property type="match status" value="1"/>
</dbReference>
<dbReference type="GO" id="GO:0005669">
    <property type="term" value="C:transcription factor TFIID complex"/>
    <property type="evidence" value="ECO:0007669"/>
    <property type="project" value="TreeGrafter"/>
</dbReference>